<keyword evidence="4" id="KW-1185">Reference proteome</keyword>
<evidence type="ECO:0000313" key="4">
    <source>
        <dbReference type="Proteomes" id="UP000053259"/>
    </source>
</evidence>
<dbReference type="EMBL" id="KN847535">
    <property type="protein sequence ID" value="KIW06478.1"/>
    <property type="molecule type" value="Genomic_DNA"/>
</dbReference>
<dbReference type="HOGENOM" id="CLU_552154_0_0_1"/>
<gene>
    <name evidence="3" type="ORF">PV09_02915</name>
</gene>
<evidence type="ECO:0000256" key="2">
    <source>
        <dbReference type="SAM" id="MobiDB-lite"/>
    </source>
</evidence>
<reference evidence="3 4" key="1">
    <citation type="submission" date="2015-01" db="EMBL/GenBank/DDBJ databases">
        <title>The Genome Sequence of Ochroconis gallopava CBS43764.</title>
        <authorList>
            <consortium name="The Broad Institute Genomics Platform"/>
            <person name="Cuomo C."/>
            <person name="de Hoog S."/>
            <person name="Gorbushina A."/>
            <person name="Stielow B."/>
            <person name="Teixiera M."/>
            <person name="Abouelleil A."/>
            <person name="Chapman S.B."/>
            <person name="Priest M."/>
            <person name="Young S.K."/>
            <person name="Wortman J."/>
            <person name="Nusbaum C."/>
            <person name="Birren B."/>
        </authorList>
    </citation>
    <scope>NUCLEOTIDE SEQUENCE [LARGE SCALE GENOMIC DNA]</scope>
    <source>
        <strain evidence="3 4">CBS 43764</strain>
    </source>
</reference>
<feature type="region of interest" description="Disordered" evidence="2">
    <location>
        <begin position="1"/>
        <end position="25"/>
    </location>
</feature>
<feature type="compositionally biased region" description="Basic and acidic residues" evidence="2">
    <location>
        <begin position="563"/>
        <end position="574"/>
    </location>
</feature>
<proteinExistence type="predicted"/>
<feature type="coiled-coil region" evidence="1">
    <location>
        <begin position="90"/>
        <end position="120"/>
    </location>
</feature>
<dbReference type="VEuPathDB" id="FungiDB:PV09_02915"/>
<dbReference type="RefSeq" id="XP_016216347.1">
    <property type="nucleotide sequence ID" value="XM_016356041.1"/>
</dbReference>
<feature type="compositionally biased region" description="Pro residues" evidence="2">
    <location>
        <begin position="505"/>
        <end position="514"/>
    </location>
</feature>
<dbReference type="Proteomes" id="UP000053259">
    <property type="component" value="Unassembled WGS sequence"/>
</dbReference>
<dbReference type="GeneID" id="27310888"/>
<feature type="region of interest" description="Disordered" evidence="2">
    <location>
        <begin position="434"/>
        <end position="580"/>
    </location>
</feature>
<evidence type="ECO:0000313" key="3">
    <source>
        <dbReference type="EMBL" id="KIW06478.1"/>
    </source>
</evidence>
<keyword evidence="1" id="KW-0175">Coiled coil</keyword>
<dbReference type="InParanoid" id="A0A0D2AHX1"/>
<evidence type="ECO:0000256" key="1">
    <source>
        <dbReference type="SAM" id="Coils"/>
    </source>
</evidence>
<accession>A0A0D2AHX1</accession>
<feature type="compositionally biased region" description="Polar residues" evidence="2">
    <location>
        <begin position="443"/>
        <end position="473"/>
    </location>
</feature>
<protein>
    <submittedName>
        <fullName evidence="3">Uncharacterized protein</fullName>
    </submittedName>
</protein>
<dbReference type="STRING" id="253628.A0A0D2AHX1"/>
<name>A0A0D2AHX1_9PEZI</name>
<feature type="coiled-coil region" evidence="1">
    <location>
        <begin position="154"/>
        <end position="188"/>
    </location>
</feature>
<dbReference type="OrthoDB" id="4187949at2759"/>
<dbReference type="AlphaFoldDB" id="A0A0D2AHX1"/>
<sequence>MFNSTSSKPLVHLPRPASTSNESTAHLPRGECRYILPVNDAGTRERCSCASFNLNDALPGSQCQCGHQAWHHVQAPSGDFVPVEDHVALVDRCKKLEETARTLLDELKREKRAREKLQADMNTMIRGAYGNMAFLRYYVDEKLEFSRITFEDKIEGALDRAADALNEVDRLKQRVSDLDEACIRLEERMDAGRVISRSLTPVLEEKTKDNSQFFPLANLPLRSKSQEQLSGPWDARLIVVPKKTQRWAFAKDSKAYKRCQSRGFVQDLHFEDKDSGSFNKAVEAAFSSIFKNRPWMPLQCLDSVHMALGQLHMDQRNPGLWTYSFLEAQCMASDKEQGDIIYIALMHEELGWPDIYNLPPVFGFTDNTIWDQDEDLDGKVISARMDFKMDLDPMRVRNLETDSMYEYSPPPYSQRQSIHGVSALGALADAAELADDRRAPRTPSISERSQYSGFSERSRSFAPSISDRSTISGRSIDGTIYEEDEEGSQGHRDKRPKHGAFRPQPGTPGLPSSPPANQAQKMYYSGRAKRKIDPSKQKEPLNWGVSDLKFSNPMKNMLHRKHAGDSKDESDMAKSDTASA</sequence>
<organism evidence="3 4">
    <name type="scientific">Verruconis gallopava</name>
    <dbReference type="NCBI Taxonomy" id="253628"/>
    <lineage>
        <taxon>Eukaryota</taxon>
        <taxon>Fungi</taxon>
        <taxon>Dikarya</taxon>
        <taxon>Ascomycota</taxon>
        <taxon>Pezizomycotina</taxon>
        <taxon>Dothideomycetes</taxon>
        <taxon>Pleosporomycetidae</taxon>
        <taxon>Venturiales</taxon>
        <taxon>Sympoventuriaceae</taxon>
        <taxon>Verruconis</taxon>
    </lineage>
</organism>